<comment type="caution">
    <text evidence="2">The sequence shown here is derived from an EMBL/GenBank/DDBJ whole genome shotgun (WGS) entry which is preliminary data.</text>
</comment>
<accession>A0A1F6E6C0</accession>
<name>A0A1F6E6C0_9BACT</name>
<evidence type="ECO:0000259" key="1">
    <source>
        <dbReference type="PROSITE" id="PS50819"/>
    </source>
</evidence>
<evidence type="ECO:0000313" key="2">
    <source>
        <dbReference type="EMBL" id="OGG69171.1"/>
    </source>
</evidence>
<dbReference type="InterPro" id="IPR006142">
    <property type="entry name" value="INTEIN"/>
</dbReference>
<dbReference type="InterPro" id="IPR004042">
    <property type="entry name" value="Intein_endonuc_central"/>
</dbReference>
<evidence type="ECO:0000313" key="3">
    <source>
        <dbReference type="Proteomes" id="UP000176914"/>
    </source>
</evidence>
<protein>
    <recommendedName>
        <fullName evidence="1">DOD-type homing endonuclease domain-containing protein</fullName>
    </recommendedName>
</protein>
<dbReference type="InterPro" id="IPR004860">
    <property type="entry name" value="LAGLIDADG_dom"/>
</dbReference>
<sequence length="267" mass="30014">MAIRNIEPRAQKIRAGRLGGLARVAIHGNPGTTIGRRLGGLHSLKTHQLRNTGFKMLKLVRLPPHSTDLAELLGILAGDGHVDTYQVTMTTNSNTDLEHARHTSILFKKLFHVDAPIKFKKAKNACMVVVSSRAICDFLVKNGMIRGNKVKLQLSVPPWVRSRRNYRLAFLRGLFDTDGCVYVDVHRIKGRTYKNVGMAFTNRSLPLLVGFKKSLERIGLHPTQKSKYTVFLRRERDIQRYFAVVGSSNPKQLRKISVYFSLKGGVG</sequence>
<dbReference type="PROSITE" id="PS50819">
    <property type="entry name" value="INTEIN_ENDONUCLEASE"/>
    <property type="match status" value="1"/>
</dbReference>
<feature type="domain" description="DOD-type homing endonuclease" evidence="1">
    <location>
        <begin position="72"/>
        <end position="220"/>
    </location>
</feature>
<dbReference type="EMBL" id="MFLL01000018">
    <property type="protein sequence ID" value="OGG69171.1"/>
    <property type="molecule type" value="Genomic_DNA"/>
</dbReference>
<dbReference type="PRINTS" id="PR00379">
    <property type="entry name" value="INTEIN"/>
</dbReference>
<gene>
    <name evidence="2" type="ORF">A3C20_03500</name>
</gene>
<reference evidence="2 3" key="1">
    <citation type="journal article" date="2016" name="Nat. Commun.">
        <title>Thousands of microbial genomes shed light on interconnected biogeochemical processes in an aquifer system.</title>
        <authorList>
            <person name="Anantharaman K."/>
            <person name="Brown C.T."/>
            <person name="Hug L.A."/>
            <person name="Sharon I."/>
            <person name="Castelle C.J."/>
            <person name="Probst A.J."/>
            <person name="Thomas B.C."/>
            <person name="Singh A."/>
            <person name="Wilkins M.J."/>
            <person name="Karaoz U."/>
            <person name="Brodie E.L."/>
            <person name="Williams K.H."/>
            <person name="Hubbard S.S."/>
            <person name="Banfield J.F."/>
        </authorList>
    </citation>
    <scope>NUCLEOTIDE SEQUENCE [LARGE SCALE GENOMIC DNA]</scope>
</reference>
<dbReference type="GO" id="GO:0016539">
    <property type="term" value="P:intein-mediated protein splicing"/>
    <property type="evidence" value="ECO:0007669"/>
    <property type="project" value="InterPro"/>
</dbReference>
<dbReference type="InterPro" id="IPR027434">
    <property type="entry name" value="Homing_endonucl"/>
</dbReference>
<organism evidence="2 3">
    <name type="scientific">Candidatus Kaiserbacteria bacterium RIFCSPHIGHO2_02_FULL_55_25</name>
    <dbReference type="NCBI Taxonomy" id="1798498"/>
    <lineage>
        <taxon>Bacteria</taxon>
        <taxon>Candidatus Kaiseribacteriota</taxon>
    </lineage>
</organism>
<dbReference type="GO" id="GO:0004519">
    <property type="term" value="F:endonuclease activity"/>
    <property type="evidence" value="ECO:0007669"/>
    <property type="project" value="InterPro"/>
</dbReference>
<dbReference type="AlphaFoldDB" id="A0A1F6E6C0"/>
<dbReference type="Pfam" id="PF14528">
    <property type="entry name" value="LAGLIDADG_3"/>
    <property type="match status" value="1"/>
</dbReference>
<dbReference type="Gene3D" id="3.10.28.10">
    <property type="entry name" value="Homing endonucleases"/>
    <property type="match status" value="1"/>
</dbReference>
<proteinExistence type="predicted"/>
<dbReference type="Proteomes" id="UP000176914">
    <property type="component" value="Unassembled WGS sequence"/>
</dbReference>
<dbReference type="SUPFAM" id="SSF55608">
    <property type="entry name" value="Homing endonucleases"/>
    <property type="match status" value="1"/>
</dbReference>